<feature type="domain" description="Methyl-accepting transducer" evidence="12">
    <location>
        <begin position="394"/>
        <end position="644"/>
    </location>
</feature>
<sequence>MGSESNNQKKTKKKSVIGGFVNRSIRNQILYPFLVLIILAGGIVALVSYNLSVKNMTDGLSKNVEGQMASLNETYELFFSNIRNTMNRLGSNEMITNYKADSRQDVLSYLGETQKTNPTMTNIYTVFDEDGEVIIYPEADLGDDFNARERDWYKDAVKANGDVVWTEPYVDASTNEQVITSAKAYFNGDKLVGVIAIDVLIGNLTDMVERIQIGKTGYGVIFDSAGKYVVHPDEKLVGKNASNENFYKETMEAGENGIVHYEQNGENMVMGFATNPTTGWRIGGTVNVNDFEEQAQVILIPISITLGVVLLLAVIVAVLVTKGITKPMQLVMSRMKAIANGDLGQQPLEAKGDNEIGQLIKATNDMNQNMRNLLNQISGVSETVSSQSEELTQSANEVKAGTEQIAVTMEELATGTETQANSASDIATLMGTFTTKVEEANVNGERIQQSSNEVLDMTSRGSNLMNQSTDQMIKIDHIVKDAVDKMQILDNQSQEISKLVLVIKGIAEQTNLLALNAAIEAARAGEHGKGFAVVADEVRKLAEQVALSVNDITGMVTTIQTESDTVANSLKDGYIEVEKGTEQIETTAKTFTEISTAVTDMAESIRLVSANLSEIMAGSQEMNGSIEEIASVSEEAAAGVEQTAASAQQASGSMEEVAGSSDQLAQLAEELNGLVRQFKL</sequence>
<dbReference type="CDD" id="cd11386">
    <property type="entry name" value="MCP_signal"/>
    <property type="match status" value="1"/>
</dbReference>
<dbReference type="Pfam" id="PF00672">
    <property type="entry name" value="HAMP"/>
    <property type="match status" value="1"/>
</dbReference>
<evidence type="ECO:0000256" key="3">
    <source>
        <dbReference type="ARBA" id="ARBA00022481"/>
    </source>
</evidence>
<dbReference type="SMART" id="SM00283">
    <property type="entry name" value="MA"/>
    <property type="match status" value="1"/>
</dbReference>
<dbReference type="Pfam" id="PF02743">
    <property type="entry name" value="dCache_1"/>
    <property type="match status" value="1"/>
</dbReference>
<dbReference type="InterPro" id="IPR003660">
    <property type="entry name" value="HAMP_dom"/>
</dbReference>
<feature type="transmembrane region" description="Helical" evidence="11">
    <location>
        <begin position="29"/>
        <end position="51"/>
    </location>
</feature>
<dbReference type="PANTHER" id="PTHR32089:SF114">
    <property type="entry name" value="METHYL-ACCEPTING CHEMOTAXIS PROTEIN MCPB"/>
    <property type="match status" value="1"/>
</dbReference>
<comment type="subcellular location">
    <subcellularLocation>
        <location evidence="1">Cell membrane</location>
        <topology evidence="1">Multi-pass membrane protein</topology>
    </subcellularLocation>
</comment>
<evidence type="ECO:0000256" key="1">
    <source>
        <dbReference type="ARBA" id="ARBA00004651"/>
    </source>
</evidence>
<evidence type="ECO:0000313" key="14">
    <source>
        <dbReference type="EMBL" id="MBD1221287.1"/>
    </source>
</evidence>
<feature type="domain" description="HAMP" evidence="13">
    <location>
        <begin position="322"/>
        <end position="375"/>
    </location>
</feature>
<keyword evidence="2" id="KW-1003">Cell membrane</keyword>
<protein>
    <submittedName>
        <fullName evidence="14">Cache domain-containing protein</fullName>
    </submittedName>
</protein>
<dbReference type="InterPro" id="IPR029151">
    <property type="entry name" value="Sensor-like_sf"/>
</dbReference>
<comment type="caution">
    <text evidence="14">The sequence shown here is derived from an EMBL/GenBank/DDBJ whole genome shotgun (WGS) entry which is preliminary data.</text>
</comment>
<dbReference type="SUPFAM" id="SSF58104">
    <property type="entry name" value="Methyl-accepting chemotaxis protein (MCP) signaling domain"/>
    <property type="match status" value="1"/>
</dbReference>
<keyword evidence="3" id="KW-0488">Methylation</keyword>
<evidence type="ECO:0000256" key="11">
    <source>
        <dbReference type="SAM" id="Phobius"/>
    </source>
</evidence>
<evidence type="ECO:0000256" key="4">
    <source>
        <dbReference type="ARBA" id="ARBA00022500"/>
    </source>
</evidence>
<organism evidence="14 15">
    <name type="scientific">Virgibacillus halodenitrificans</name>
    <name type="common">Bacillus halodenitrificans</name>
    <dbReference type="NCBI Taxonomy" id="1482"/>
    <lineage>
        <taxon>Bacteria</taxon>
        <taxon>Bacillati</taxon>
        <taxon>Bacillota</taxon>
        <taxon>Bacilli</taxon>
        <taxon>Bacillales</taxon>
        <taxon>Bacillaceae</taxon>
        <taxon>Virgibacillus</taxon>
    </lineage>
</organism>
<dbReference type="PROSITE" id="PS50885">
    <property type="entry name" value="HAMP"/>
    <property type="match status" value="1"/>
</dbReference>
<keyword evidence="8 10" id="KW-0807">Transducer</keyword>
<dbReference type="Gene3D" id="1.10.287.950">
    <property type="entry name" value="Methyl-accepting chemotaxis protein"/>
    <property type="match status" value="1"/>
</dbReference>
<evidence type="ECO:0000259" key="12">
    <source>
        <dbReference type="PROSITE" id="PS50111"/>
    </source>
</evidence>
<dbReference type="Pfam" id="PF00015">
    <property type="entry name" value="MCPsignal"/>
    <property type="match status" value="1"/>
</dbReference>
<evidence type="ECO:0000256" key="8">
    <source>
        <dbReference type="ARBA" id="ARBA00023224"/>
    </source>
</evidence>
<dbReference type="Proteomes" id="UP000621631">
    <property type="component" value="Unassembled WGS sequence"/>
</dbReference>
<keyword evidence="7 11" id="KW-0472">Membrane</keyword>
<dbReference type="RefSeq" id="WP_189776668.1">
    <property type="nucleotide sequence ID" value="NZ_JACWEZ010000001.1"/>
</dbReference>
<evidence type="ECO:0000256" key="10">
    <source>
        <dbReference type="PROSITE-ProRule" id="PRU00284"/>
    </source>
</evidence>
<dbReference type="InterPro" id="IPR004089">
    <property type="entry name" value="MCPsignal_dom"/>
</dbReference>
<keyword evidence="6 11" id="KW-1133">Transmembrane helix</keyword>
<evidence type="ECO:0000256" key="2">
    <source>
        <dbReference type="ARBA" id="ARBA00022475"/>
    </source>
</evidence>
<keyword evidence="15" id="KW-1185">Reference proteome</keyword>
<keyword evidence="5 11" id="KW-0812">Transmembrane</keyword>
<gene>
    <name evidence="14" type="ORF">IC602_01515</name>
</gene>
<evidence type="ECO:0000256" key="9">
    <source>
        <dbReference type="ARBA" id="ARBA00029447"/>
    </source>
</evidence>
<dbReference type="SMART" id="SM00304">
    <property type="entry name" value="HAMP"/>
    <property type="match status" value="1"/>
</dbReference>
<evidence type="ECO:0000259" key="13">
    <source>
        <dbReference type="PROSITE" id="PS50885"/>
    </source>
</evidence>
<dbReference type="PROSITE" id="PS50111">
    <property type="entry name" value="CHEMOTAXIS_TRANSDUC_2"/>
    <property type="match status" value="1"/>
</dbReference>
<dbReference type="PANTHER" id="PTHR32089">
    <property type="entry name" value="METHYL-ACCEPTING CHEMOTAXIS PROTEIN MCPB"/>
    <property type="match status" value="1"/>
</dbReference>
<comment type="similarity">
    <text evidence="9">Belongs to the methyl-accepting chemotaxis (MCP) protein family.</text>
</comment>
<reference evidence="14 15" key="1">
    <citation type="submission" date="2020-09" db="EMBL/GenBank/DDBJ databases">
        <title>Draft Genome Sequences of Oil-Oxidizing Bacteria Halomonas titanicae, Marinobacter lutaoensis, and Virgibacillus halodenitrificans Isolated from Highly Saline Environments.</title>
        <authorList>
            <person name="Grouzdev D.S."/>
            <person name="Sokolova D.S."/>
            <person name="Semenova E.M."/>
            <person name="Borzenkov I.A."/>
            <person name="Bidzhieva S.K."/>
            <person name="Poltaraus A.B."/>
            <person name="Nazina T.N."/>
        </authorList>
    </citation>
    <scope>NUCLEOTIDE SEQUENCE [LARGE SCALE GENOMIC DNA]</scope>
    <source>
        <strain evidence="14 15">VKM B-3472D</strain>
    </source>
</reference>
<name>A0ABR7VLA7_VIRHA</name>
<dbReference type="EMBL" id="JACWEZ010000001">
    <property type="protein sequence ID" value="MBD1221287.1"/>
    <property type="molecule type" value="Genomic_DNA"/>
</dbReference>
<dbReference type="InterPro" id="IPR033479">
    <property type="entry name" value="dCache_1"/>
</dbReference>
<keyword evidence="4" id="KW-0145">Chemotaxis</keyword>
<evidence type="ECO:0000313" key="15">
    <source>
        <dbReference type="Proteomes" id="UP000621631"/>
    </source>
</evidence>
<dbReference type="SUPFAM" id="SSF103190">
    <property type="entry name" value="Sensory domain-like"/>
    <property type="match status" value="1"/>
</dbReference>
<dbReference type="CDD" id="cd06225">
    <property type="entry name" value="HAMP"/>
    <property type="match status" value="1"/>
</dbReference>
<dbReference type="CDD" id="cd12912">
    <property type="entry name" value="PDC2_MCP_like"/>
    <property type="match status" value="1"/>
</dbReference>
<proteinExistence type="inferred from homology"/>
<evidence type="ECO:0000256" key="6">
    <source>
        <dbReference type="ARBA" id="ARBA00022989"/>
    </source>
</evidence>
<evidence type="ECO:0000256" key="5">
    <source>
        <dbReference type="ARBA" id="ARBA00022692"/>
    </source>
</evidence>
<evidence type="ECO:0000256" key="7">
    <source>
        <dbReference type="ARBA" id="ARBA00023136"/>
    </source>
</evidence>
<dbReference type="Gene3D" id="3.30.450.20">
    <property type="entry name" value="PAS domain"/>
    <property type="match status" value="2"/>
</dbReference>
<feature type="transmembrane region" description="Helical" evidence="11">
    <location>
        <begin position="298"/>
        <end position="320"/>
    </location>
</feature>
<dbReference type="CDD" id="cd18773">
    <property type="entry name" value="PDC1_HK_sensor"/>
    <property type="match status" value="1"/>
</dbReference>
<accession>A0ABR7VLA7</accession>